<dbReference type="PIRSF" id="PIRSF012526">
    <property type="entry name" value="CYTH_UCP012526"/>
    <property type="match status" value="1"/>
</dbReference>
<evidence type="ECO:0000313" key="3">
    <source>
        <dbReference type="Proteomes" id="UP001178888"/>
    </source>
</evidence>
<evidence type="ECO:0000259" key="1">
    <source>
        <dbReference type="PROSITE" id="PS51707"/>
    </source>
</evidence>
<reference evidence="2" key="1">
    <citation type="submission" date="2023-08" db="EMBL/GenBank/DDBJ databases">
        <title>Nitrogen cycling bacteria in agricultural field soils.</title>
        <authorList>
            <person name="Jang J."/>
        </authorList>
    </citation>
    <scope>NUCLEOTIDE SEQUENCE</scope>
    <source>
        <strain evidence="2">PS3-36</strain>
    </source>
</reference>
<protein>
    <submittedName>
        <fullName evidence="2">CYTH domain-containing protein</fullName>
    </submittedName>
</protein>
<dbReference type="RefSeq" id="WP_308913094.1">
    <property type="nucleotide sequence ID" value="NZ_JAVGVR010000001.1"/>
</dbReference>
<name>A0AA90TVM0_9BACI</name>
<dbReference type="CDD" id="cd07762">
    <property type="entry name" value="CYTH-like_Pase_1"/>
    <property type="match status" value="1"/>
</dbReference>
<sequence length="197" mass="23134">MFQNIEIEFKNMLTKEEYELLLIKFTTVESKLITQENHYFDTKDFALKNEQSALRIRQKGQQFEMTLKQPANIGLLETTQNLTEAEATLSIQEGKLPSGAIKEIISKMDIVFSKLSYFGSLKTNRAEMNYKGGILVLDHSLYLNKEDYELEYEVENEQLGQKIFEELLNQYNIPHRKTENKIQRFYNQKNLLKNSAF</sequence>
<dbReference type="AlphaFoldDB" id="A0AA90TVM0"/>
<gene>
    <name evidence="2" type="ORF">RCG21_09265</name>
</gene>
<dbReference type="Pfam" id="PF01928">
    <property type="entry name" value="CYTH"/>
    <property type="match status" value="1"/>
</dbReference>
<dbReference type="InterPro" id="IPR033469">
    <property type="entry name" value="CYTH-like_dom_sf"/>
</dbReference>
<dbReference type="InterPro" id="IPR009195">
    <property type="entry name" value="Uncharacterised_YjbK"/>
</dbReference>
<dbReference type="Gene3D" id="2.40.320.10">
    <property type="entry name" value="Hypothetical Protein Pfu-838710-001"/>
    <property type="match status" value="1"/>
</dbReference>
<feature type="domain" description="CYTH" evidence="1">
    <location>
        <begin position="4"/>
        <end position="192"/>
    </location>
</feature>
<dbReference type="SUPFAM" id="SSF55154">
    <property type="entry name" value="CYTH-like phosphatases"/>
    <property type="match status" value="1"/>
</dbReference>
<keyword evidence="3" id="KW-1185">Reference proteome</keyword>
<dbReference type="PROSITE" id="PS51707">
    <property type="entry name" value="CYTH"/>
    <property type="match status" value="1"/>
</dbReference>
<evidence type="ECO:0000313" key="2">
    <source>
        <dbReference type="EMBL" id="MDQ6596563.1"/>
    </source>
</evidence>
<dbReference type="SMART" id="SM01118">
    <property type="entry name" value="CYTH"/>
    <property type="match status" value="1"/>
</dbReference>
<dbReference type="InterPro" id="IPR023577">
    <property type="entry name" value="CYTH_domain"/>
</dbReference>
<accession>A0AA90TVM0</accession>
<organism evidence="2 3">
    <name type="scientific">Bacillus salipaludis</name>
    <dbReference type="NCBI Taxonomy" id="2547811"/>
    <lineage>
        <taxon>Bacteria</taxon>
        <taxon>Bacillati</taxon>
        <taxon>Bacillota</taxon>
        <taxon>Bacilli</taxon>
        <taxon>Bacillales</taxon>
        <taxon>Bacillaceae</taxon>
        <taxon>Bacillus</taxon>
    </lineage>
</organism>
<proteinExistence type="predicted"/>
<dbReference type="Proteomes" id="UP001178888">
    <property type="component" value="Unassembled WGS sequence"/>
</dbReference>
<dbReference type="EMBL" id="JAVGVR010000001">
    <property type="protein sequence ID" value="MDQ6596563.1"/>
    <property type="molecule type" value="Genomic_DNA"/>
</dbReference>
<comment type="caution">
    <text evidence="2">The sequence shown here is derived from an EMBL/GenBank/DDBJ whole genome shotgun (WGS) entry which is preliminary data.</text>
</comment>